<keyword evidence="4 6" id="KW-1133">Transmembrane helix</keyword>
<evidence type="ECO:0000256" key="6">
    <source>
        <dbReference type="SAM" id="Phobius"/>
    </source>
</evidence>
<evidence type="ECO:0000256" key="3">
    <source>
        <dbReference type="ARBA" id="ARBA00022692"/>
    </source>
</evidence>
<dbReference type="GO" id="GO:0022857">
    <property type="term" value="F:transmembrane transporter activity"/>
    <property type="evidence" value="ECO:0007669"/>
    <property type="project" value="InterPro"/>
</dbReference>
<dbReference type="Gene3D" id="1.20.1250.20">
    <property type="entry name" value="MFS general substrate transporter like domains"/>
    <property type="match status" value="2"/>
</dbReference>
<dbReference type="PANTHER" id="PTHR42718:SF9">
    <property type="entry name" value="MAJOR FACILITATOR SUPERFAMILY MULTIDRUG TRANSPORTER MFSC"/>
    <property type="match status" value="1"/>
</dbReference>
<accession>A0A157KIS4</accession>
<feature type="transmembrane region" description="Helical" evidence="6">
    <location>
        <begin position="217"/>
        <end position="236"/>
    </location>
</feature>
<feature type="transmembrane region" description="Helical" evidence="6">
    <location>
        <begin position="152"/>
        <end position="173"/>
    </location>
</feature>
<evidence type="ECO:0000313" key="9">
    <source>
        <dbReference type="Proteomes" id="UP000077037"/>
    </source>
</evidence>
<gene>
    <name evidence="8" type="primary">emrB_1</name>
    <name evidence="8" type="ORF">SAMEA1982600_00379</name>
</gene>
<dbReference type="InterPro" id="IPR036259">
    <property type="entry name" value="MFS_trans_sf"/>
</dbReference>
<dbReference type="AlphaFoldDB" id="A0A157KIS4"/>
<feature type="transmembrane region" description="Helical" evidence="6">
    <location>
        <begin position="390"/>
        <end position="407"/>
    </location>
</feature>
<name>A0A157KIS4_9BORD</name>
<feature type="transmembrane region" description="Helical" evidence="6">
    <location>
        <begin position="66"/>
        <end position="88"/>
    </location>
</feature>
<evidence type="ECO:0000256" key="2">
    <source>
        <dbReference type="ARBA" id="ARBA00022448"/>
    </source>
</evidence>
<dbReference type="GO" id="GO:0016020">
    <property type="term" value="C:membrane"/>
    <property type="evidence" value="ECO:0007669"/>
    <property type="project" value="UniProtKB-SubCell"/>
</dbReference>
<dbReference type="PANTHER" id="PTHR42718">
    <property type="entry name" value="MAJOR FACILITATOR SUPERFAMILY MULTIDRUG TRANSPORTER MFSC"/>
    <property type="match status" value="1"/>
</dbReference>
<proteinExistence type="predicted"/>
<feature type="domain" description="Major facilitator superfamily (MFS) profile" evidence="7">
    <location>
        <begin position="29"/>
        <end position="508"/>
    </location>
</feature>
<comment type="subcellular location">
    <subcellularLocation>
        <location evidence="1">Membrane</location>
        <topology evidence="1">Multi-pass membrane protein</topology>
    </subcellularLocation>
</comment>
<organism evidence="8 9">
    <name type="scientific">Bordetella ansorpii</name>
    <dbReference type="NCBI Taxonomy" id="288768"/>
    <lineage>
        <taxon>Bacteria</taxon>
        <taxon>Pseudomonadati</taxon>
        <taxon>Pseudomonadota</taxon>
        <taxon>Betaproteobacteria</taxon>
        <taxon>Burkholderiales</taxon>
        <taxon>Alcaligenaceae</taxon>
        <taxon>Bordetella</taxon>
    </lineage>
</organism>
<dbReference type="InterPro" id="IPR011701">
    <property type="entry name" value="MFS"/>
</dbReference>
<dbReference type="PROSITE" id="PS50850">
    <property type="entry name" value="MFS"/>
    <property type="match status" value="1"/>
</dbReference>
<feature type="transmembrane region" description="Helical" evidence="6">
    <location>
        <begin position="185"/>
        <end position="205"/>
    </location>
</feature>
<feature type="transmembrane region" description="Helical" evidence="6">
    <location>
        <begin position="352"/>
        <end position="370"/>
    </location>
</feature>
<dbReference type="EMBL" id="FKBS01000006">
    <property type="protein sequence ID" value="SAH84481.1"/>
    <property type="molecule type" value="Genomic_DNA"/>
</dbReference>
<feature type="transmembrane region" description="Helical" evidence="6">
    <location>
        <begin position="325"/>
        <end position="345"/>
    </location>
</feature>
<feature type="transmembrane region" description="Helical" evidence="6">
    <location>
        <begin position="483"/>
        <end position="504"/>
    </location>
</feature>
<sequence length="514" mass="55017">MTVNAATPAGASLAPQPSAAAFGPRLAIGLLGIFIAAVMSGINSRVGSLALADLRGNLGLGIDEASWLSTAYSAGELIAMPFAAWFAVTLSLRRFHLMMLAVIVAIAIVLPWARSLELLMALRAVQGLASGALIPLLMMAALRFLPPSLRLYALAIYSMTATFSPNVAIWLTGLWTDRLSDLRLVYWQVVPAALLAAPLVAWGIPQDPPRTERFKEANGFGMAFGALGLALVAVTLDQGGRLDWFQSPLIVCAAVCGAACLGMYLLTEWHHPAPFIKLQLLERRNLGLGFTIFFFLVAILLSGSLLPVSHLTRQWEYRALQSAPIGLLIGLPQLVLAPAVSLLLYRRWVDARFTLALGLLLIAGACLLGSHLTPEWMWREFLVPQMLQAVGQPLAVVSMLFLATSVVQPTEGAYVSGIVNLLRALASLAGSAAVSRLMELRERFHAEMLLDQLGGASARGLHEPPALGAVIHQQAAVLSLADAYRVLGVAALLLIPCALVMRYVPAPQPRPRSS</sequence>
<protein>
    <submittedName>
        <fullName evidence="8">MFS family transporter</fullName>
    </submittedName>
</protein>
<dbReference type="Proteomes" id="UP000077037">
    <property type="component" value="Unassembled WGS sequence"/>
</dbReference>
<dbReference type="Pfam" id="PF07690">
    <property type="entry name" value="MFS_1"/>
    <property type="match status" value="1"/>
</dbReference>
<evidence type="ECO:0000256" key="4">
    <source>
        <dbReference type="ARBA" id="ARBA00022989"/>
    </source>
</evidence>
<keyword evidence="5 6" id="KW-0472">Membrane</keyword>
<evidence type="ECO:0000259" key="7">
    <source>
        <dbReference type="PROSITE" id="PS50850"/>
    </source>
</evidence>
<evidence type="ECO:0000256" key="5">
    <source>
        <dbReference type="ARBA" id="ARBA00023136"/>
    </source>
</evidence>
<dbReference type="OrthoDB" id="9812221at2"/>
<evidence type="ECO:0000256" key="1">
    <source>
        <dbReference type="ARBA" id="ARBA00004141"/>
    </source>
</evidence>
<evidence type="ECO:0000313" key="8">
    <source>
        <dbReference type="EMBL" id="SAH84481.1"/>
    </source>
</evidence>
<keyword evidence="3 6" id="KW-0812">Transmembrane</keyword>
<feature type="transmembrane region" description="Helical" evidence="6">
    <location>
        <begin position="26"/>
        <end position="46"/>
    </location>
</feature>
<dbReference type="RefSeq" id="WP_066406970.1">
    <property type="nucleotide sequence ID" value="NZ_FKBS01000006.1"/>
</dbReference>
<keyword evidence="2" id="KW-0813">Transport</keyword>
<feature type="transmembrane region" description="Helical" evidence="6">
    <location>
        <begin position="286"/>
        <end position="305"/>
    </location>
</feature>
<feature type="transmembrane region" description="Helical" evidence="6">
    <location>
        <begin position="248"/>
        <end position="266"/>
    </location>
</feature>
<reference evidence="8 9" key="1">
    <citation type="submission" date="2016-03" db="EMBL/GenBank/DDBJ databases">
        <authorList>
            <consortium name="Pathogen Informatics"/>
        </authorList>
    </citation>
    <scope>NUCLEOTIDE SEQUENCE [LARGE SCALE GENOMIC DNA]</scope>
    <source>
        <strain evidence="8 9">NCTC13364</strain>
    </source>
</reference>
<feature type="transmembrane region" description="Helical" evidence="6">
    <location>
        <begin position="95"/>
        <end position="113"/>
    </location>
</feature>
<dbReference type="SUPFAM" id="SSF103473">
    <property type="entry name" value="MFS general substrate transporter"/>
    <property type="match status" value="1"/>
</dbReference>
<dbReference type="InterPro" id="IPR020846">
    <property type="entry name" value="MFS_dom"/>
</dbReference>
<feature type="transmembrane region" description="Helical" evidence="6">
    <location>
        <begin position="125"/>
        <end position="145"/>
    </location>
</feature>